<proteinExistence type="predicted"/>
<organism evidence="2 3">
    <name type="scientific">Candidatus Yanofskybacteria bacterium RIFCSPHIGHO2_01_FULL_39_8b</name>
    <dbReference type="NCBI Taxonomy" id="1802659"/>
    <lineage>
        <taxon>Bacteria</taxon>
        <taxon>Candidatus Yanofskyibacteriota</taxon>
    </lineage>
</organism>
<reference evidence="2 3" key="1">
    <citation type="journal article" date="2016" name="Nat. Commun.">
        <title>Thousands of microbial genomes shed light on interconnected biogeochemical processes in an aquifer system.</title>
        <authorList>
            <person name="Anantharaman K."/>
            <person name="Brown C.T."/>
            <person name="Hug L.A."/>
            <person name="Sharon I."/>
            <person name="Castelle C.J."/>
            <person name="Probst A.J."/>
            <person name="Thomas B.C."/>
            <person name="Singh A."/>
            <person name="Wilkins M.J."/>
            <person name="Karaoz U."/>
            <person name="Brodie E.L."/>
            <person name="Williams K.H."/>
            <person name="Hubbard S.S."/>
            <person name="Banfield J.F."/>
        </authorList>
    </citation>
    <scope>NUCLEOTIDE SEQUENCE [LARGE SCALE GENOMIC DNA]</scope>
</reference>
<dbReference type="Pfam" id="PF04909">
    <property type="entry name" value="Amidohydro_2"/>
    <property type="match status" value="1"/>
</dbReference>
<dbReference type="InterPro" id="IPR032466">
    <property type="entry name" value="Metal_Hydrolase"/>
</dbReference>
<dbReference type="GO" id="GO:0016787">
    <property type="term" value="F:hydrolase activity"/>
    <property type="evidence" value="ECO:0007669"/>
    <property type="project" value="InterPro"/>
</dbReference>
<feature type="domain" description="Amidohydrolase-related" evidence="1">
    <location>
        <begin position="185"/>
        <end position="439"/>
    </location>
</feature>
<evidence type="ECO:0000259" key="1">
    <source>
        <dbReference type="Pfam" id="PF04909"/>
    </source>
</evidence>
<dbReference type="Proteomes" id="UP000177594">
    <property type="component" value="Unassembled WGS sequence"/>
</dbReference>
<dbReference type="InterPro" id="IPR006680">
    <property type="entry name" value="Amidohydro-rel"/>
</dbReference>
<gene>
    <name evidence="2" type="ORF">A2817_01270</name>
</gene>
<protein>
    <recommendedName>
        <fullName evidence="1">Amidohydrolase-related domain-containing protein</fullName>
    </recommendedName>
</protein>
<dbReference type="PROSITE" id="PS51257">
    <property type="entry name" value="PROKAR_LIPOPROTEIN"/>
    <property type="match status" value="1"/>
</dbReference>
<dbReference type="AlphaFoldDB" id="A0A1F8ED94"/>
<accession>A0A1F8ED94</accession>
<evidence type="ECO:0000313" key="2">
    <source>
        <dbReference type="EMBL" id="OGM98078.1"/>
    </source>
</evidence>
<name>A0A1F8ED94_9BACT</name>
<comment type="caution">
    <text evidence="2">The sequence shown here is derived from an EMBL/GenBank/DDBJ whole genome shotgun (WGS) entry which is preliminary data.</text>
</comment>
<dbReference type="Gene3D" id="3.20.20.140">
    <property type="entry name" value="Metal-dependent hydrolases"/>
    <property type="match status" value="1"/>
</dbReference>
<evidence type="ECO:0000313" key="3">
    <source>
        <dbReference type="Proteomes" id="UP000177594"/>
    </source>
</evidence>
<dbReference type="SUPFAM" id="SSF51556">
    <property type="entry name" value="Metallo-dependent hydrolases"/>
    <property type="match status" value="1"/>
</dbReference>
<dbReference type="EMBL" id="MGIZ01000042">
    <property type="protein sequence ID" value="OGM98078.1"/>
    <property type="molecule type" value="Genomic_DNA"/>
</dbReference>
<sequence>MKKRGVLVLLILVVLLLVVSCEVDKSDVDVEIEPMQKRSDSPLPKIEDNIQNNIKKNEYAGQNVKQVKETVSPKKEIAVTKELPVTENVQEKELSVAEKHWKRVFDKAFAEVDCPKPRDPMTLPDGYYRGPMFDAHIHMQSLPDGEPGFEDSYYTGSNIGIKRSLNEWVCMLDAENTSGALVFFAVWEPIVNESVELVKLAMGKYPGRFIPFIMPPENDGSPGGSSTVDAKKLDVMLNVHPGLFRGYGEIGLYGHPGGAPPLPPDSARLQEIYPVIRKHKLVVYFHLGEGQKEAFEKTLSANPDITFIFHGDQLVDCGTCDKTLNDVADILEKHPNVYYGVDELYGDVLLLNEEHTKKEFIAYFKNKETLLKEDLETWKEFIEKHPNQVLWDTDRGVGSVWSTDPEVAVVLNDYSRAFIGRLDKDVQEKFAYKNAQGLFAEAKK</sequence>